<keyword evidence="1" id="KW-0732">Signal</keyword>
<accession>A0A0A0L222</accession>
<dbReference type="InterPro" id="IPR021102">
    <property type="entry name" value="PNGase_A"/>
</dbReference>
<dbReference type="OrthoDB" id="339900at2759"/>
<reference evidence="3 4" key="1">
    <citation type="journal article" date="2009" name="Nat. Genet.">
        <title>The genome of the cucumber, Cucumis sativus L.</title>
        <authorList>
            <person name="Huang S."/>
            <person name="Li R."/>
            <person name="Zhang Z."/>
            <person name="Li L."/>
            <person name="Gu X."/>
            <person name="Fan W."/>
            <person name="Lucas W.J."/>
            <person name="Wang X."/>
            <person name="Xie B."/>
            <person name="Ni P."/>
            <person name="Ren Y."/>
            <person name="Zhu H."/>
            <person name="Li J."/>
            <person name="Lin K."/>
            <person name="Jin W."/>
            <person name="Fei Z."/>
            <person name="Li G."/>
            <person name="Staub J."/>
            <person name="Kilian A."/>
            <person name="van der Vossen E.A."/>
            <person name="Wu Y."/>
            <person name="Guo J."/>
            <person name="He J."/>
            <person name="Jia Z."/>
            <person name="Ren Y."/>
            <person name="Tian G."/>
            <person name="Lu Y."/>
            <person name="Ruan J."/>
            <person name="Qian W."/>
            <person name="Wang M."/>
            <person name="Huang Q."/>
            <person name="Li B."/>
            <person name="Xuan Z."/>
            <person name="Cao J."/>
            <person name="Asan"/>
            <person name="Wu Z."/>
            <person name="Zhang J."/>
            <person name="Cai Q."/>
            <person name="Bai Y."/>
            <person name="Zhao B."/>
            <person name="Han Y."/>
            <person name="Li Y."/>
            <person name="Li X."/>
            <person name="Wang S."/>
            <person name="Shi Q."/>
            <person name="Liu S."/>
            <person name="Cho W.K."/>
            <person name="Kim J.Y."/>
            <person name="Xu Y."/>
            <person name="Heller-Uszynska K."/>
            <person name="Miao H."/>
            <person name="Cheng Z."/>
            <person name="Zhang S."/>
            <person name="Wu J."/>
            <person name="Yang Y."/>
            <person name="Kang H."/>
            <person name="Li M."/>
            <person name="Liang H."/>
            <person name="Ren X."/>
            <person name="Shi Z."/>
            <person name="Wen M."/>
            <person name="Jian M."/>
            <person name="Yang H."/>
            <person name="Zhang G."/>
            <person name="Yang Z."/>
            <person name="Chen R."/>
            <person name="Liu S."/>
            <person name="Li J."/>
            <person name="Ma L."/>
            <person name="Liu H."/>
            <person name="Zhou Y."/>
            <person name="Zhao J."/>
            <person name="Fang X."/>
            <person name="Li G."/>
            <person name="Fang L."/>
            <person name="Li Y."/>
            <person name="Liu D."/>
            <person name="Zheng H."/>
            <person name="Zhang Y."/>
            <person name="Qin N."/>
            <person name="Li Z."/>
            <person name="Yang G."/>
            <person name="Yang S."/>
            <person name="Bolund L."/>
            <person name="Kristiansen K."/>
            <person name="Zheng H."/>
            <person name="Li S."/>
            <person name="Zhang X."/>
            <person name="Yang H."/>
            <person name="Wang J."/>
            <person name="Sun R."/>
            <person name="Zhang B."/>
            <person name="Jiang S."/>
            <person name="Wang J."/>
            <person name="Du Y."/>
            <person name="Li S."/>
        </authorList>
    </citation>
    <scope>NUCLEOTIDE SEQUENCE [LARGE SCALE GENOMIC DNA]</scope>
    <source>
        <strain evidence="4">cv. 9930</strain>
    </source>
</reference>
<sequence>MASSFLLLISLLLLLLLLLPFHSNANLHKTRLRRSDLFSEPDVTTTADHSTPPTVFFEVSKPIVTPKSKPCSLLLLHHDFAFTYGKPPVLADYTPPSHCSFTKFSKIVLEWKATCRGRQFDRIFGVWLGGVEILRSCTAEPRATGIVWTVQKDITRYSSLLSKNQTLAVYLGNLVDKTYTGIYNVKIRIHFYPEEEGFGGNGVYSQKLGSAYDSDSRADLILPISRNLPLNDGLWFEVQNSTDVEFKEFEIPQNVYRAVLEVYVSFHENDEFWYSNLPNDYIIANNLTDTPGNGPFREVLVDLDGEIVGAVWPFTVIYTGGVNPLLWRPISGIGSFNLPSYDIELTPFLGNLLDGKVHNFGFRVTHALNVWFINANLHLWLDDNSVKTEAKLLNHIVSSPSMSQDLNFTGPDGTFLTKVTRSVSSTGWVKSSFGIITTLSNQDLSYSNSMTMGNNGSSQTVNQEIQFNTSVYAKKESSHVYSVKSLKTFPLYMYSNTKDEENGSYQSIANLTLGFNEKKTDGLGKVISSLKNVQNGQGLIVVKGHLVTSGLGSTQQDYRYHDDVQCYSRNISSSNYTILHDNVKNTCGEKQNSPESLRFRRWPIPARRAFLDSNLFVNNGRV</sequence>
<evidence type="ECO:0000313" key="4">
    <source>
        <dbReference type="Proteomes" id="UP000029981"/>
    </source>
</evidence>
<dbReference type="Proteomes" id="UP000029981">
    <property type="component" value="Chromosome 4"/>
</dbReference>
<dbReference type="KEGG" id="csv:101203657"/>
<dbReference type="EMBL" id="CM002925">
    <property type="protein sequence ID" value="KGN55069.1"/>
    <property type="molecule type" value="Genomic_DNA"/>
</dbReference>
<dbReference type="Pfam" id="PF25156">
    <property type="entry name" value="PNGase_A_C"/>
    <property type="match status" value="1"/>
</dbReference>
<reference evidence="3 4" key="2">
    <citation type="journal article" date="2009" name="PLoS ONE">
        <title>An integrated genetic and cytogenetic map of the cucumber genome.</title>
        <authorList>
            <person name="Ren Y."/>
            <person name="Zhang Z."/>
            <person name="Liu J."/>
            <person name="Staub J.E."/>
            <person name="Han Y."/>
            <person name="Cheng Z."/>
            <person name="Li X."/>
            <person name="Lu J."/>
            <person name="Miao H."/>
            <person name="Kang H."/>
            <person name="Xie B."/>
            <person name="Gu X."/>
            <person name="Wang X."/>
            <person name="Du Y."/>
            <person name="Jin W."/>
            <person name="Huang S."/>
        </authorList>
    </citation>
    <scope>NUCLEOTIDE SEQUENCE [LARGE SCALE GENOMIC DNA]</scope>
    <source>
        <strain evidence="4">cv. 9930</strain>
    </source>
</reference>
<dbReference type="Gramene" id="KGN55069">
    <property type="protein sequence ID" value="KGN55069"/>
    <property type="gene ID" value="Csa_4G627190"/>
</dbReference>
<dbReference type="AlphaFoldDB" id="A0A0A0L222"/>
<feature type="chain" id="PRO_5001972733" description="Peptide N-acetyl-beta-D-glucosaminyl asparaginase amidase A N-terminal domain-containing protein" evidence="1">
    <location>
        <begin position="26"/>
        <end position="622"/>
    </location>
</feature>
<reference evidence="3 4" key="3">
    <citation type="journal article" date="2010" name="BMC Genomics">
        <title>Transcriptome sequencing and comparative analysis of cucumber flowers with different sex types.</title>
        <authorList>
            <person name="Guo S."/>
            <person name="Zheng Y."/>
            <person name="Joung J.G."/>
            <person name="Liu S."/>
            <person name="Zhang Z."/>
            <person name="Crasta O.R."/>
            <person name="Sobral B.W."/>
            <person name="Xu Y."/>
            <person name="Huang S."/>
            <person name="Fei Z."/>
        </authorList>
    </citation>
    <scope>NUCLEOTIDE SEQUENCE [LARGE SCALE GENOMIC DNA]</scope>
    <source>
        <strain evidence="4">cv. 9930</strain>
    </source>
</reference>
<gene>
    <name evidence="3" type="ORF">Csa_4G627190</name>
</gene>
<dbReference type="OMA" id="WTGGWSN"/>
<organism evidence="3 4">
    <name type="scientific">Cucumis sativus</name>
    <name type="common">Cucumber</name>
    <dbReference type="NCBI Taxonomy" id="3659"/>
    <lineage>
        <taxon>Eukaryota</taxon>
        <taxon>Viridiplantae</taxon>
        <taxon>Streptophyta</taxon>
        <taxon>Embryophyta</taxon>
        <taxon>Tracheophyta</taxon>
        <taxon>Spermatophyta</taxon>
        <taxon>Magnoliopsida</taxon>
        <taxon>eudicotyledons</taxon>
        <taxon>Gunneridae</taxon>
        <taxon>Pentapetalae</taxon>
        <taxon>rosids</taxon>
        <taxon>fabids</taxon>
        <taxon>Cucurbitales</taxon>
        <taxon>Cucurbitaceae</taxon>
        <taxon>Benincaseae</taxon>
        <taxon>Cucumis</taxon>
    </lineage>
</organism>
<proteinExistence type="predicted"/>
<name>A0A0A0L222_CUCSA</name>
<feature type="signal peptide" evidence="1">
    <location>
        <begin position="1"/>
        <end position="25"/>
    </location>
</feature>
<dbReference type="PANTHER" id="PTHR31104">
    <property type="entry name" value="PEPTIDE-N4-(N-ACETYL-BETA-GLUCOSAMINYL)ASPARAGINE AMIDASE A PROTEIN"/>
    <property type="match status" value="1"/>
</dbReference>
<dbReference type="eggNOG" id="ENOG502QSXK">
    <property type="taxonomic scope" value="Eukaryota"/>
</dbReference>
<feature type="domain" description="Peptide N-acetyl-beta-D-glucosaminyl asparaginase amidase A N-terminal" evidence="2">
    <location>
        <begin position="68"/>
        <end position="392"/>
    </location>
</feature>
<evidence type="ECO:0000259" key="2">
    <source>
        <dbReference type="Pfam" id="PF12222"/>
    </source>
</evidence>
<protein>
    <recommendedName>
        <fullName evidence="2">Peptide N-acetyl-beta-D-glucosaminyl asparaginase amidase A N-terminal domain-containing protein</fullName>
    </recommendedName>
</protein>
<evidence type="ECO:0000313" key="3">
    <source>
        <dbReference type="EMBL" id="KGN55069.1"/>
    </source>
</evidence>
<keyword evidence="4" id="KW-1185">Reference proteome</keyword>
<reference evidence="3 4" key="4">
    <citation type="journal article" date="2011" name="BMC Genomics">
        <title>RNA-Seq improves annotation of protein-coding genes in the cucumber genome.</title>
        <authorList>
            <person name="Li Z."/>
            <person name="Zhang Z."/>
            <person name="Yan P."/>
            <person name="Huang S."/>
            <person name="Fei Z."/>
            <person name="Lin K."/>
        </authorList>
    </citation>
    <scope>NUCLEOTIDE SEQUENCE [LARGE SCALE GENOMIC DNA]</scope>
    <source>
        <strain evidence="4">cv. 9930</strain>
    </source>
</reference>
<dbReference type="InterPro" id="IPR056948">
    <property type="entry name" value="PNGaseA_N"/>
</dbReference>
<dbReference type="Pfam" id="PF12222">
    <property type="entry name" value="PNGaseA"/>
    <property type="match status" value="1"/>
</dbReference>
<evidence type="ECO:0000256" key="1">
    <source>
        <dbReference type="SAM" id="SignalP"/>
    </source>
</evidence>